<dbReference type="GeneID" id="3875077"/>
<dbReference type="EMBL" id="CM002237">
    <property type="protein sequence ID" value="EAA29694.1"/>
    <property type="molecule type" value="Genomic_DNA"/>
</dbReference>
<evidence type="ECO:0000313" key="1">
    <source>
        <dbReference type="EMBL" id="EAA29694.1"/>
    </source>
</evidence>
<gene>
    <name evidence="1" type="ORF">NCU09351</name>
</gene>
<dbReference type="VEuPathDB" id="FungiDB:NCU09351"/>
<dbReference type="KEGG" id="ncr:NCU09351"/>
<reference evidence="1 2" key="1">
    <citation type="journal article" date="2003" name="Nature">
        <title>The genome sequence of the filamentous fungus Neurospora crassa.</title>
        <authorList>
            <person name="Galagan J.E."/>
            <person name="Calvo S.E."/>
            <person name="Borkovich K.A."/>
            <person name="Selker E.U."/>
            <person name="Read N.D."/>
            <person name="Jaffe D."/>
            <person name="FitzHugh W."/>
            <person name="Ma L.J."/>
            <person name="Smirnov S."/>
            <person name="Purcell S."/>
            <person name="Rehman B."/>
            <person name="Elkins T."/>
            <person name="Engels R."/>
            <person name="Wang S."/>
            <person name="Nielsen C.B."/>
            <person name="Butler J."/>
            <person name="Endrizzi M."/>
            <person name="Qui D."/>
            <person name="Ianakiev P."/>
            <person name="Bell-Pedersen D."/>
            <person name="Nelson M.A."/>
            <person name="Werner-Washburne M."/>
            <person name="Selitrennikoff C.P."/>
            <person name="Kinsey J.A."/>
            <person name="Braun E.L."/>
            <person name="Zelter A."/>
            <person name="Schulte U."/>
            <person name="Kothe G.O."/>
            <person name="Jedd G."/>
            <person name="Mewes W."/>
            <person name="Staben C."/>
            <person name="Marcotte E."/>
            <person name="Greenberg D."/>
            <person name="Roy A."/>
            <person name="Foley K."/>
            <person name="Naylor J."/>
            <person name="Stange-Thomann N."/>
            <person name="Barrett R."/>
            <person name="Gnerre S."/>
            <person name="Kamal M."/>
            <person name="Kamvysselis M."/>
            <person name="Mauceli E."/>
            <person name="Bielke C."/>
            <person name="Rudd S."/>
            <person name="Frishman D."/>
            <person name="Krystofova S."/>
            <person name="Rasmussen C."/>
            <person name="Metzenberg R.L."/>
            <person name="Perkins D.D."/>
            <person name="Kroken S."/>
            <person name="Cogoni C."/>
            <person name="Macino G."/>
            <person name="Catcheside D."/>
            <person name="Li W."/>
            <person name="Pratt R.J."/>
            <person name="Osmani S.A."/>
            <person name="DeSouza C.P."/>
            <person name="Glass L."/>
            <person name="Orbach M.J."/>
            <person name="Berglund J.A."/>
            <person name="Voelker R."/>
            <person name="Yarden O."/>
            <person name="Plamann M."/>
            <person name="Seiler S."/>
            <person name="Dunlap J."/>
            <person name="Radford A."/>
            <person name="Aramayo R."/>
            <person name="Natvig D.O."/>
            <person name="Alex L.A."/>
            <person name="Mannhaupt G."/>
            <person name="Ebbole D.J."/>
            <person name="Freitag M."/>
            <person name="Paulsen I."/>
            <person name="Sachs M.S."/>
            <person name="Lander E.S."/>
            <person name="Nusbaum C."/>
            <person name="Birren B."/>
        </authorList>
    </citation>
    <scope>NUCLEOTIDE SEQUENCE [LARGE SCALE GENOMIC DNA]</scope>
    <source>
        <strain evidence="2">ATCC 24698 / 74-OR23-1A / CBS 708.71 / DSM 1257 / FGSC 987</strain>
    </source>
</reference>
<name>Q7S2N7_NEUCR</name>
<dbReference type="RefSeq" id="XP_958930.1">
    <property type="nucleotide sequence ID" value="XM_953837.1"/>
</dbReference>
<keyword evidence="2" id="KW-1185">Reference proteome</keyword>
<dbReference type="InParanoid" id="Q7S2N7"/>
<dbReference type="AlphaFoldDB" id="Q7S2N7"/>
<dbReference type="Proteomes" id="UP000001805">
    <property type="component" value="Chromosome 6, Linkage Group II"/>
</dbReference>
<sequence>MQCSQSDHHQSRAEQITTRVRTRSLLKMAEKREGFDGQGDERDVIDGDKLEVVGWKLKGVEWKRVQ</sequence>
<organism evidence="1 2">
    <name type="scientific">Neurospora crassa (strain ATCC 24698 / 74-OR23-1A / CBS 708.71 / DSM 1257 / FGSC 987)</name>
    <dbReference type="NCBI Taxonomy" id="367110"/>
    <lineage>
        <taxon>Eukaryota</taxon>
        <taxon>Fungi</taxon>
        <taxon>Dikarya</taxon>
        <taxon>Ascomycota</taxon>
        <taxon>Pezizomycotina</taxon>
        <taxon>Sordariomycetes</taxon>
        <taxon>Sordariomycetidae</taxon>
        <taxon>Sordariales</taxon>
        <taxon>Sordariaceae</taxon>
        <taxon>Neurospora</taxon>
    </lineage>
</organism>
<protein>
    <submittedName>
        <fullName evidence="1">Uncharacterized protein</fullName>
    </submittedName>
</protein>
<evidence type="ECO:0000313" key="2">
    <source>
        <dbReference type="Proteomes" id="UP000001805"/>
    </source>
</evidence>
<proteinExistence type="predicted"/>
<dbReference type="PaxDb" id="5141-EFNCRP00000009099"/>
<accession>Q7S2N7</accession>
<dbReference type="HOGENOM" id="CLU_2831763_0_0_1"/>